<accession>A0A0E9R7K1</accession>
<sequence length="64" mass="7455">MSEVMNQSAICFGEESLFIGTDSTWQFHQLYCSSSHSKFTAYWPPLLELMSFWPSCQQRSLQLN</sequence>
<dbReference type="AlphaFoldDB" id="A0A0E9R7K1"/>
<proteinExistence type="predicted"/>
<dbReference type="EMBL" id="GBXM01084274">
    <property type="protein sequence ID" value="JAH24303.1"/>
    <property type="molecule type" value="Transcribed_RNA"/>
</dbReference>
<reference evidence="1" key="1">
    <citation type="submission" date="2014-11" db="EMBL/GenBank/DDBJ databases">
        <authorList>
            <person name="Amaro Gonzalez C."/>
        </authorList>
    </citation>
    <scope>NUCLEOTIDE SEQUENCE</scope>
</reference>
<organism evidence="1">
    <name type="scientific">Anguilla anguilla</name>
    <name type="common">European freshwater eel</name>
    <name type="synonym">Muraena anguilla</name>
    <dbReference type="NCBI Taxonomy" id="7936"/>
    <lineage>
        <taxon>Eukaryota</taxon>
        <taxon>Metazoa</taxon>
        <taxon>Chordata</taxon>
        <taxon>Craniata</taxon>
        <taxon>Vertebrata</taxon>
        <taxon>Euteleostomi</taxon>
        <taxon>Actinopterygii</taxon>
        <taxon>Neopterygii</taxon>
        <taxon>Teleostei</taxon>
        <taxon>Anguilliformes</taxon>
        <taxon>Anguillidae</taxon>
        <taxon>Anguilla</taxon>
    </lineage>
</organism>
<name>A0A0E9R7K1_ANGAN</name>
<evidence type="ECO:0000313" key="1">
    <source>
        <dbReference type="EMBL" id="JAH24303.1"/>
    </source>
</evidence>
<reference evidence="1" key="2">
    <citation type="journal article" date="2015" name="Fish Shellfish Immunol.">
        <title>Early steps in the European eel (Anguilla anguilla)-Vibrio vulnificus interaction in the gills: Role of the RtxA13 toxin.</title>
        <authorList>
            <person name="Callol A."/>
            <person name="Pajuelo D."/>
            <person name="Ebbesson L."/>
            <person name="Teles M."/>
            <person name="MacKenzie S."/>
            <person name="Amaro C."/>
        </authorList>
    </citation>
    <scope>NUCLEOTIDE SEQUENCE</scope>
</reference>
<protein>
    <submittedName>
        <fullName evidence="1">Uncharacterized protein</fullName>
    </submittedName>
</protein>